<accession>A0A8C6IVT0</accession>
<organism evidence="1 2">
    <name type="scientific">Melopsittacus undulatus</name>
    <name type="common">Budgerigar</name>
    <name type="synonym">Psittacus undulatus</name>
    <dbReference type="NCBI Taxonomy" id="13146"/>
    <lineage>
        <taxon>Eukaryota</taxon>
        <taxon>Metazoa</taxon>
        <taxon>Chordata</taxon>
        <taxon>Craniata</taxon>
        <taxon>Vertebrata</taxon>
        <taxon>Euteleostomi</taxon>
        <taxon>Archelosauria</taxon>
        <taxon>Archosauria</taxon>
        <taxon>Dinosauria</taxon>
        <taxon>Saurischia</taxon>
        <taxon>Theropoda</taxon>
        <taxon>Coelurosauria</taxon>
        <taxon>Aves</taxon>
        <taxon>Neognathae</taxon>
        <taxon>Neoaves</taxon>
        <taxon>Telluraves</taxon>
        <taxon>Australaves</taxon>
        <taxon>Psittaciformes</taxon>
        <taxon>Psittaculidae</taxon>
        <taxon>Melopsittacus</taxon>
    </lineage>
</organism>
<proteinExistence type="predicted"/>
<name>A0A8C6IVT0_MELUD</name>
<dbReference type="Ensembl" id="ENSMUNT00000003394.2">
    <property type="protein sequence ID" value="ENSMUNP00000002877.2"/>
    <property type="gene ID" value="ENSMUNG00000002506.2"/>
</dbReference>
<accession>A0A8V5GZW8</accession>
<dbReference type="PANTHER" id="PTHR47907">
    <property type="entry name" value="PROTEIN KINASE DOMAIN-CONTAINING PROTEIN"/>
    <property type="match status" value="1"/>
</dbReference>
<dbReference type="AlphaFoldDB" id="A0A8C6IVT0"/>
<evidence type="ECO:0000313" key="1">
    <source>
        <dbReference type="Ensembl" id="ENSMUNP00000002877.2"/>
    </source>
</evidence>
<reference evidence="1" key="2">
    <citation type="submission" date="2025-08" db="UniProtKB">
        <authorList>
            <consortium name="Ensembl"/>
        </authorList>
    </citation>
    <scope>IDENTIFICATION</scope>
</reference>
<evidence type="ECO:0000313" key="2">
    <source>
        <dbReference type="Proteomes" id="UP000694405"/>
    </source>
</evidence>
<dbReference type="InterPro" id="IPR051744">
    <property type="entry name" value="AP2_assoc_SerThr_kinase"/>
</dbReference>
<protein>
    <submittedName>
        <fullName evidence="1">Uncharacterized protein</fullName>
    </submittedName>
</protein>
<reference evidence="1" key="3">
    <citation type="submission" date="2025-09" db="UniProtKB">
        <authorList>
            <consortium name="Ensembl"/>
        </authorList>
    </citation>
    <scope>IDENTIFICATION</scope>
</reference>
<keyword evidence="2" id="KW-1185">Reference proteome</keyword>
<dbReference type="Proteomes" id="UP000694405">
    <property type="component" value="Chromosome 18"/>
</dbReference>
<sequence length="124" mass="13359">SSAVFGRKADVAVESLIPGLEAPLPQRLVSQPESVASNRTDSLTGEDSLLDCSLLSNPAADLVDEFAPVAFAAQPHKGKTVPLPGCSWMWGVSLGLILQRTGCFHKWFLPSSHLKPVTRFVSFR</sequence>
<dbReference type="PANTHER" id="PTHR47907:SF5">
    <property type="entry name" value="AP2 ASSOCIATED KINASE 1"/>
    <property type="match status" value="1"/>
</dbReference>
<reference evidence="1" key="1">
    <citation type="submission" date="2020-03" db="EMBL/GenBank/DDBJ databases">
        <title>Melopsittacus undulatus (budgerigar) genome, bMelUnd1, maternal haplotype with Z.</title>
        <authorList>
            <person name="Gedman G."/>
            <person name="Mountcastle J."/>
            <person name="Haase B."/>
            <person name="Formenti G."/>
            <person name="Wright T."/>
            <person name="Apodaca J."/>
            <person name="Pelan S."/>
            <person name="Chow W."/>
            <person name="Rhie A."/>
            <person name="Howe K."/>
            <person name="Fedrigo O."/>
            <person name="Jarvis E.D."/>
        </authorList>
    </citation>
    <scope>NUCLEOTIDE SEQUENCE [LARGE SCALE GENOMIC DNA]</scope>
</reference>